<evidence type="ECO:0000313" key="2">
    <source>
        <dbReference type="Proteomes" id="UP000002494"/>
    </source>
</evidence>
<keyword evidence="2" id="KW-1185">Reference proteome</keyword>
<reference evidence="1" key="1">
    <citation type="submission" date="2024-01" db="EMBL/GenBank/DDBJ databases">
        <title>GRCr8: a new rat reference genome assembly contstructed from accurate long reads and long range scaffolding.</title>
        <authorList>
            <person name="Doris P.A."/>
            <person name="Kalbfleisch T."/>
            <person name="Li K."/>
            <person name="Howe K."/>
            <person name="Wood J."/>
        </authorList>
    </citation>
    <scope>NUCLEOTIDE SEQUENCE [LARGE SCALE GENOMIC DNA]</scope>
    <source>
        <strain evidence="1">Brown Norway</strain>
    </source>
</reference>
<dbReference type="Ensembl" id="ENSRNOT00000142780.1">
    <property type="protein sequence ID" value="ENSRNOP00000107779.1"/>
    <property type="gene ID" value="ENSRNOG00000087961.1"/>
</dbReference>
<organism evidence="1 2">
    <name type="scientific">Rattus norvegicus</name>
    <name type="common">Rat</name>
    <dbReference type="NCBI Taxonomy" id="10116"/>
    <lineage>
        <taxon>Eukaryota</taxon>
        <taxon>Metazoa</taxon>
        <taxon>Chordata</taxon>
        <taxon>Craniata</taxon>
        <taxon>Vertebrata</taxon>
        <taxon>Euteleostomi</taxon>
        <taxon>Mammalia</taxon>
        <taxon>Eutheria</taxon>
        <taxon>Euarchontoglires</taxon>
        <taxon>Glires</taxon>
        <taxon>Rodentia</taxon>
        <taxon>Myomorpha</taxon>
        <taxon>Muroidea</taxon>
        <taxon>Muridae</taxon>
        <taxon>Murinae</taxon>
        <taxon>Rattus</taxon>
    </lineage>
</organism>
<evidence type="ECO:0000313" key="1">
    <source>
        <dbReference type="Ensembl" id="ENSRNOP00000107779.1"/>
    </source>
</evidence>
<dbReference type="Proteomes" id="UP000002494">
    <property type="component" value="Chromosome 15"/>
</dbReference>
<protein>
    <submittedName>
        <fullName evidence="1">Uncharacterized protein</fullName>
    </submittedName>
</protein>
<accession>A0ABK0M2I6</accession>
<dbReference type="GeneTree" id="ENSGT01110000271427"/>
<reference evidence="1" key="3">
    <citation type="submission" date="2025-09" db="UniProtKB">
        <authorList>
            <consortium name="Ensembl"/>
        </authorList>
    </citation>
    <scope>IDENTIFICATION</scope>
    <source>
        <strain evidence="1">Brown Norway</strain>
    </source>
</reference>
<reference evidence="1" key="2">
    <citation type="submission" date="2025-08" db="UniProtKB">
        <authorList>
            <consortium name="Ensembl"/>
        </authorList>
    </citation>
    <scope>IDENTIFICATION</scope>
    <source>
        <strain evidence="1">Brown Norway</strain>
    </source>
</reference>
<name>A0ABK0M2I6_RAT</name>
<sequence length="103" mass="10645">MSVGRLPTKRRQRCVYVFSPGLRKLLMSMVKPISSSGCSSEGAGGGGCSPASVSAMAAAATGSLSPAADSRARRRAGFFSIRTCFRFPLNIILAGSLGMLDTA</sequence>
<proteinExistence type="predicted"/>